<dbReference type="Pfam" id="PF25036">
    <property type="entry name" value="VPS13_VAB"/>
    <property type="match status" value="2"/>
</dbReference>
<dbReference type="PANTHER" id="PTHR16166">
    <property type="entry name" value="VACUOLAR PROTEIN SORTING-ASSOCIATED PROTEIN VPS13"/>
    <property type="match status" value="1"/>
</dbReference>
<dbReference type="PANTHER" id="PTHR16166:SF146">
    <property type="entry name" value="VACUOLAR PROTEIN SORTING-ASSOCIATED PROTEIN 13A-LIKE ISOFORM X1"/>
    <property type="match status" value="1"/>
</dbReference>
<name>A0A6A4WBH2_AMPAM</name>
<organism evidence="4 5">
    <name type="scientific">Amphibalanus amphitrite</name>
    <name type="common">Striped barnacle</name>
    <name type="synonym">Balanus amphitrite</name>
    <dbReference type="NCBI Taxonomy" id="1232801"/>
    <lineage>
        <taxon>Eukaryota</taxon>
        <taxon>Metazoa</taxon>
        <taxon>Ecdysozoa</taxon>
        <taxon>Arthropoda</taxon>
        <taxon>Crustacea</taxon>
        <taxon>Multicrustacea</taxon>
        <taxon>Cirripedia</taxon>
        <taxon>Thoracica</taxon>
        <taxon>Thoracicalcarea</taxon>
        <taxon>Balanomorpha</taxon>
        <taxon>Balanoidea</taxon>
        <taxon>Balanidae</taxon>
        <taxon>Amphibalaninae</taxon>
        <taxon>Amphibalanus</taxon>
    </lineage>
</organism>
<dbReference type="Proteomes" id="UP000440578">
    <property type="component" value="Unassembled WGS sequence"/>
</dbReference>
<evidence type="ECO:0000313" key="4">
    <source>
        <dbReference type="EMBL" id="KAF0304656.1"/>
    </source>
</evidence>
<accession>A0A6A4WBH2</accession>
<dbReference type="OrthoDB" id="428159at2759"/>
<dbReference type="InterPro" id="IPR056748">
    <property type="entry name" value="VPS13-like_C"/>
</dbReference>
<gene>
    <name evidence="4" type="primary">Vps13_2</name>
    <name evidence="4" type="ORF">FJT64_002699</name>
</gene>
<dbReference type="EMBL" id="VIIS01000825">
    <property type="protein sequence ID" value="KAF0304656.1"/>
    <property type="molecule type" value="Genomic_DNA"/>
</dbReference>
<feature type="compositionally biased region" description="Low complexity" evidence="1">
    <location>
        <begin position="599"/>
        <end position="610"/>
    </location>
</feature>
<reference evidence="4 5" key="1">
    <citation type="submission" date="2019-07" db="EMBL/GenBank/DDBJ databases">
        <title>Draft genome assembly of a fouling barnacle, Amphibalanus amphitrite (Darwin, 1854): The first reference genome for Thecostraca.</title>
        <authorList>
            <person name="Kim W."/>
        </authorList>
    </citation>
    <scope>NUCLEOTIDE SEQUENCE [LARGE SCALE GENOMIC DNA]</scope>
    <source>
        <strain evidence="4">SNU_AA5</strain>
        <tissue evidence="4">Soma without cirri and trophi</tissue>
    </source>
</reference>
<dbReference type="Pfam" id="PF25037">
    <property type="entry name" value="VPS13_C"/>
    <property type="match status" value="1"/>
</dbReference>
<dbReference type="GO" id="GO:0045053">
    <property type="term" value="P:protein retention in Golgi apparatus"/>
    <property type="evidence" value="ECO:0007669"/>
    <property type="project" value="TreeGrafter"/>
</dbReference>
<comment type="caution">
    <text evidence="4">The sequence shown here is derived from an EMBL/GenBank/DDBJ whole genome shotgun (WGS) entry which is preliminary data.</text>
</comment>
<proteinExistence type="predicted"/>
<protein>
    <submittedName>
        <fullName evidence="4">Vacuolar protein sorting-associated protein 13</fullName>
    </submittedName>
</protein>
<dbReference type="GO" id="GO:0006623">
    <property type="term" value="P:protein targeting to vacuole"/>
    <property type="evidence" value="ECO:0007669"/>
    <property type="project" value="TreeGrafter"/>
</dbReference>
<feature type="compositionally biased region" description="Low complexity" evidence="1">
    <location>
        <begin position="580"/>
        <end position="591"/>
    </location>
</feature>
<evidence type="ECO:0000259" key="2">
    <source>
        <dbReference type="Pfam" id="PF25036"/>
    </source>
</evidence>
<feature type="domain" description="Intermembrane lipid transfer protein VPS13-like C-terminal" evidence="3">
    <location>
        <begin position="1164"/>
        <end position="1272"/>
    </location>
</feature>
<feature type="domain" description="Vacuolar protein sorting-associated protein 13 VPS13 adaptor binding" evidence="2">
    <location>
        <begin position="83"/>
        <end position="197"/>
    </location>
</feature>
<evidence type="ECO:0000256" key="1">
    <source>
        <dbReference type="SAM" id="MobiDB-lite"/>
    </source>
</evidence>
<dbReference type="InterPro" id="IPR026847">
    <property type="entry name" value="VPS13"/>
</dbReference>
<feature type="domain" description="Vacuolar protein sorting-associated protein 13 VPS13 adaptor binding" evidence="2">
    <location>
        <begin position="278"/>
        <end position="528"/>
    </location>
</feature>
<evidence type="ECO:0000313" key="5">
    <source>
        <dbReference type="Proteomes" id="UP000440578"/>
    </source>
</evidence>
<dbReference type="InterPro" id="IPR009543">
    <property type="entry name" value="VPS13_VAB"/>
</dbReference>
<keyword evidence="5" id="KW-1185">Reference proteome</keyword>
<evidence type="ECO:0000259" key="3">
    <source>
        <dbReference type="Pfam" id="PF25037"/>
    </source>
</evidence>
<sequence length="1303" mass="144342">MQTGRAINTFDRGRAIVKLASLNLTFGAPPQVTNGLSAPVSLLFHRAELAGALGLVEEAEEAALALSDGDRRRHPNPFGSLAELRVLQPGETAAVPLLVAYHCRLLVQPVGTRHDISEGAIWWKDLVKKPGPHFLRCEPSSGHGFRVVSQLTVSRPSPDELYGTAAGPEPDSPGERGMPVMTVRLQPAVVVHNHLPTAALLGEYGVPAGGVLRLTSMDPTHKQEVPLQLPGYRGTRWKGKLELSEKLRTGATATLTAEPAEPPGDGCGKLTLELRRPDPAMLEFYISVPYWLVNKTGLPLQVKCSSGSSSCELVPSEEPVLFRPRGSSKLKLSAQQSSWSPPFSVSAVETAGLVVCRDKERHTRYRILMSVSLSHLHPTKIITFKPYFVLQNNTRHHLLFMEENESADLWLDIAPRQVTPFWPATNSLRLSIKYRDSRVTSQWFSISSPHQTTLRMAGGSGLVVEVTGGVETPFLVCFEPYTAGDAPVRLENLCDDLFLKFHQQSSGQVMLLGPYQSMLYTWEDPTAERQLLWNAYNSKAVDIPAMIEKDGFGEAQLTLHSVRESRLARLSSRLKKSLNSSSRLSLGGSSTDDSDTETSEQATTAEAAQRQLLRPRTRRDRTAVFWVSYMSGAQRALLFTQDERQAVRLRRQVDGERAKVELFVSLRAAGLSLVTAGRQELLYASVRSAPAAWHVCVHDDWKPLNLEMSAWIEDKFSNDRAKANMKEYIEVDLAKMQMTRPFYGQLRRSQRPAVWLHHRRSKTLRYVLLRIHRPQVDCQIPGSVFPVVLHRVAPPRRVVEKLGVPPFLEACVLIRDATENAPLNIRQVHLKVLVQEFSLEVDKGLLVSLFDLVMPLLPPPPSSQIGLVQDLSAAHQPLVPVKPKALTRMERALIEFVHLSPIKLSFSFSPRGAPLAGGPAAEEAAWKRDLLGFLAESIGAPVTEVTDAELKLGYFERRGITMTLPDLGDEVKNHYKYQLLQEVYVLILGLDVLGNPYGLIKDFAHGVSDFFYEPYLGAMSGPEEFAEGVARGAQSLFGHVVGGAATSVSLLTESVGNMLSVLSFDEDYKRKRRIWMNQHAGLPETLLAAGRTFVMGIVLGLAGLVMHPYRGSRDGGVEGFFRGVGRGLLGLLTKPAGGVLDMVAMAMDGVSRAVELGEQVIRARLPRQIDPNTGIRPFSPYAARGQYLLGSVCEGRLARTDTYLAHAALSTAERSDICLVTDRHVLMLESSRLWASWDLDWSVPVADLDGVPRVEDNKLVLKLRKTDSHDWFRVDKRVIESEDTVLLHWLQNKIERALVLGMW</sequence>
<feature type="region of interest" description="Disordered" evidence="1">
    <location>
        <begin position="156"/>
        <end position="175"/>
    </location>
</feature>
<feature type="region of interest" description="Disordered" evidence="1">
    <location>
        <begin position="580"/>
        <end position="610"/>
    </location>
</feature>